<sequence>MDYCAKIALLIFFIASIVYVCAKTVQEQLDARAKRREKLEKAKAKRNEDSNKRKLLLEFLLKAEAEAKRIQVVADAEGCNNASGSKFAIALQGEIKRRKLQRKIKFVSKLEIALKEVINRRKISSINCALC</sequence>
<dbReference type="AlphaFoldDB" id="A0A6C0EN34"/>
<proteinExistence type="predicted"/>
<reference evidence="1" key="1">
    <citation type="journal article" date="2020" name="Nature">
        <title>Giant virus diversity and host interactions through global metagenomics.</title>
        <authorList>
            <person name="Schulz F."/>
            <person name="Roux S."/>
            <person name="Paez-Espino D."/>
            <person name="Jungbluth S."/>
            <person name="Walsh D.A."/>
            <person name="Denef V.J."/>
            <person name="McMahon K.D."/>
            <person name="Konstantinidis K.T."/>
            <person name="Eloe-Fadrosh E.A."/>
            <person name="Kyrpides N.C."/>
            <person name="Woyke T."/>
        </authorList>
    </citation>
    <scope>NUCLEOTIDE SEQUENCE</scope>
    <source>
        <strain evidence="1">GVMAG-M-3300009151-35</strain>
    </source>
</reference>
<dbReference type="EMBL" id="MN738903">
    <property type="protein sequence ID" value="QHT30594.1"/>
    <property type="molecule type" value="Genomic_DNA"/>
</dbReference>
<evidence type="ECO:0000313" key="1">
    <source>
        <dbReference type="EMBL" id="QHT30594.1"/>
    </source>
</evidence>
<organism evidence="1">
    <name type="scientific">viral metagenome</name>
    <dbReference type="NCBI Taxonomy" id="1070528"/>
    <lineage>
        <taxon>unclassified sequences</taxon>
        <taxon>metagenomes</taxon>
        <taxon>organismal metagenomes</taxon>
    </lineage>
</organism>
<accession>A0A6C0EN34</accession>
<protein>
    <submittedName>
        <fullName evidence="1">Uncharacterized protein</fullName>
    </submittedName>
</protein>
<name>A0A6C0EN34_9ZZZZ</name>